<keyword evidence="2" id="KW-1185">Reference proteome</keyword>
<organism evidence="1 2">
    <name type="scientific">Mobilicoccus caccae</name>
    <dbReference type="NCBI Taxonomy" id="1859295"/>
    <lineage>
        <taxon>Bacteria</taxon>
        <taxon>Bacillati</taxon>
        <taxon>Actinomycetota</taxon>
        <taxon>Actinomycetes</taxon>
        <taxon>Micrococcales</taxon>
        <taxon>Dermatophilaceae</taxon>
        <taxon>Mobilicoccus</taxon>
    </lineage>
</organism>
<proteinExistence type="predicted"/>
<sequence>MAKRSSRVERPLRKSEFKVVFGTRQAAKGWQDLLAVQRGVVVDAWEFLTTRPCDRTADNYPLKDDLATVTRDGRTHEQGQHKLAGGARIWFYVEEMEVVLIRVSTNHPHETKT</sequence>
<evidence type="ECO:0000313" key="1">
    <source>
        <dbReference type="EMBL" id="GMA38911.1"/>
    </source>
</evidence>
<evidence type="ECO:0000313" key="2">
    <source>
        <dbReference type="Proteomes" id="UP001157126"/>
    </source>
</evidence>
<reference evidence="2" key="1">
    <citation type="journal article" date="2019" name="Int. J. Syst. Evol. Microbiol.">
        <title>The Global Catalogue of Microorganisms (GCM) 10K type strain sequencing project: providing services to taxonomists for standard genome sequencing and annotation.</title>
        <authorList>
            <consortium name="The Broad Institute Genomics Platform"/>
            <consortium name="The Broad Institute Genome Sequencing Center for Infectious Disease"/>
            <person name="Wu L."/>
            <person name="Ma J."/>
        </authorList>
    </citation>
    <scope>NUCLEOTIDE SEQUENCE [LARGE SCALE GENOMIC DNA]</scope>
    <source>
        <strain evidence="2">NBRC 113072</strain>
    </source>
</reference>
<dbReference type="Proteomes" id="UP001157126">
    <property type="component" value="Unassembled WGS sequence"/>
</dbReference>
<dbReference type="EMBL" id="BSUO01000001">
    <property type="protein sequence ID" value="GMA38911.1"/>
    <property type="molecule type" value="Genomic_DNA"/>
</dbReference>
<protein>
    <submittedName>
        <fullName evidence="1">Uncharacterized protein</fullName>
    </submittedName>
</protein>
<comment type="caution">
    <text evidence="1">The sequence shown here is derived from an EMBL/GenBank/DDBJ whole genome shotgun (WGS) entry which is preliminary data.</text>
</comment>
<gene>
    <name evidence="1" type="ORF">GCM10025883_09560</name>
</gene>
<accession>A0ABQ6IP91</accession>
<name>A0ABQ6IP91_9MICO</name>